<reference evidence="1" key="1">
    <citation type="submission" date="2023-06" db="EMBL/GenBank/DDBJ databases">
        <authorList>
            <person name="Kurt Z."/>
        </authorList>
    </citation>
    <scope>NUCLEOTIDE SEQUENCE</scope>
</reference>
<evidence type="ECO:0000313" key="1">
    <source>
        <dbReference type="EMBL" id="CAI9924852.1"/>
    </source>
</evidence>
<proteinExistence type="predicted"/>
<dbReference type="EMBL" id="CAXDID020000521">
    <property type="protein sequence ID" value="CAL6099597.1"/>
    <property type="molecule type" value="Genomic_DNA"/>
</dbReference>
<dbReference type="EMBL" id="CATOUU010000324">
    <property type="protein sequence ID" value="CAI9924852.1"/>
    <property type="molecule type" value="Genomic_DNA"/>
</dbReference>
<sequence>MAENYSHLQKLCLDTIQSGAIGAFIEFFRLTHMEQPLGNNQPQSFEDLIGTAGVEAPALAPLFSFDSPLGMPLNQLQSLQQLLQQADNAGLQQDIFTQFCALSALSDSFLQNHKLRLKVKMLPLVVPFPQYTQLMKSKLSRLLHLIDSPDFRRQIQEEDPLIAAVAKLKKEEIKTQTFPPVTISYALRARNCLYEYIQRELKNYDPHDLLPLMQDAEIKYDQNQQFEELPKQLHLNFVILLVGCYLRLAISLQQFNLFRAAYQVFQLFLKSVEELEVLLDDKFANHFECTQKNGYKQLLNDEHINMNVDKKDDNLAFASMELVQVPQLYDTILDRKCIYQNWNIMLDDLQKLEFADKEPGYGVEKAEAINDKVGNIEELCEFVYAGRQMAVMNMIQLSCQIFTQQAMSTEDIDIDTDHIDIAYRKVHQQYDSQADKLTVQQLTDPKLPASIKCSYKEFIISLALSKKAVELSLDYKLYSTTLPAFRRFAELVSQTSLFDIAYILASRVAELNIIFEINSLAWQARWARLQNNETKRIELLQQRLIKSQHAALQDNNATKYAVSAASELVFNSPGHDVQKMEQAWNDLQKSSTGVVDNSAIEARVRFGAVKGAQQVENNVKSAKEAEEGHDEDLDDVVFAAE</sequence>
<gene>
    <name evidence="1" type="ORF">HINF_LOCUS12497</name>
    <name evidence="2" type="ORF">HINF_LOCUS70158</name>
</gene>
<evidence type="ECO:0000313" key="3">
    <source>
        <dbReference type="Proteomes" id="UP001642409"/>
    </source>
</evidence>
<name>A0AA86TSA2_9EUKA</name>
<evidence type="ECO:0000313" key="2">
    <source>
        <dbReference type="EMBL" id="CAL6099597.1"/>
    </source>
</evidence>
<accession>A0AA86TSA2</accession>
<keyword evidence="3" id="KW-1185">Reference proteome</keyword>
<dbReference type="AlphaFoldDB" id="A0AA86TSA2"/>
<comment type="caution">
    <text evidence="1">The sequence shown here is derived from an EMBL/GenBank/DDBJ whole genome shotgun (WGS) entry which is preliminary data.</text>
</comment>
<dbReference type="Proteomes" id="UP001642409">
    <property type="component" value="Unassembled WGS sequence"/>
</dbReference>
<reference evidence="2 3" key="2">
    <citation type="submission" date="2024-07" db="EMBL/GenBank/DDBJ databases">
        <authorList>
            <person name="Akdeniz Z."/>
        </authorList>
    </citation>
    <scope>NUCLEOTIDE SEQUENCE [LARGE SCALE GENOMIC DNA]</scope>
</reference>
<organism evidence="1">
    <name type="scientific">Hexamita inflata</name>
    <dbReference type="NCBI Taxonomy" id="28002"/>
    <lineage>
        <taxon>Eukaryota</taxon>
        <taxon>Metamonada</taxon>
        <taxon>Diplomonadida</taxon>
        <taxon>Hexamitidae</taxon>
        <taxon>Hexamitinae</taxon>
        <taxon>Hexamita</taxon>
    </lineage>
</organism>
<protein>
    <submittedName>
        <fullName evidence="1">Uncharacterized protein</fullName>
    </submittedName>
</protein>